<name>A0A1F7XWZ5_9BACT</name>
<evidence type="ECO:0000256" key="1">
    <source>
        <dbReference type="SAM" id="Phobius"/>
    </source>
</evidence>
<reference evidence="3 4" key="1">
    <citation type="journal article" date="2016" name="Nat. Commun.">
        <title>Thousands of microbial genomes shed light on interconnected biogeochemical processes in an aquifer system.</title>
        <authorList>
            <person name="Anantharaman K."/>
            <person name="Brown C.T."/>
            <person name="Hug L.A."/>
            <person name="Sharon I."/>
            <person name="Castelle C.J."/>
            <person name="Probst A.J."/>
            <person name="Thomas B.C."/>
            <person name="Singh A."/>
            <person name="Wilkins M.J."/>
            <person name="Karaoz U."/>
            <person name="Brodie E.L."/>
            <person name="Williams K.H."/>
            <person name="Hubbard S.S."/>
            <person name="Banfield J.F."/>
        </authorList>
    </citation>
    <scope>NUCLEOTIDE SEQUENCE [LARGE SCALE GENOMIC DNA]</scope>
</reference>
<keyword evidence="1" id="KW-1133">Transmembrane helix</keyword>
<organism evidence="3 4">
    <name type="scientific">Candidatus Woesebacteria bacterium RIFCSPHIGHO2_01_FULL_37_10</name>
    <dbReference type="NCBI Taxonomy" id="1802489"/>
    <lineage>
        <taxon>Bacteria</taxon>
        <taxon>Candidatus Woeseibacteriota</taxon>
    </lineage>
</organism>
<feature type="domain" description="Soluble ligand binding" evidence="2">
    <location>
        <begin position="84"/>
        <end position="121"/>
    </location>
</feature>
<sequence>MTGKESNGSDLDIEDLDARRDTKKPVNFEEFINKNKVPLILILCGLTLVGLGAFLYKQGYFGDSNQIEVIENATDSQNTVKDLVVEIAGAVEKPGVYKLPEASRVEDLLVIAGGLSADADREWMEKVINRAAVLSDGQKIFIPKAGESSQTQGVSAKNAGGDQSGSGGVIGVFGQLVNINTASQKDLEELPGIGPVYAQSIIEHRPYSTIEEVLSKDALKKNVYEKIKNSIAVY</sequence>
<dbReference type="InterPro" id="IPR019554">
    <property type="entry name" value="Soluble_ligand-bd"/>
</dbReference>
<dbReference type="Pfam" id="PF12836">
    <property type="entry name" value="HHH_3"/>
    <property type="match status" value="1"/>
</dbReference>
<dbReference type="Proteomes" id="UP000178446">
    <property type="component" value="Unassembled WGS sequence"/>
</dbReference>
<dbReference type="SUPFAM" id="SSF81585">
    <property type="entry name" value="PsbU/PolX domain-like"/>
    <property type="match status" value="1"/>
</dbReference>
<feature type="transmembrane region" description="Helical" evidence="1">
    <location>
        <begin position="37"/>
        <end position="56"/>
    </location>
</feature>
<evidence type="ECO:0000313" key="4">
    <source>
        <dbReference type="Proteomes" id="UP000178446"/>
    </source>
</evidence>
<dbReference type="EMBL" id="MGGB01000019">
    <property type="protein sequence ID" value="OGM19239.1"/>
    <property type="molecule type" value="Genomic_DNA"/>
</dbReference>
<dbReference type="GO" id="GO:0015628">
    <property type="term" value="P:protein secretion by the type II secretion system"/>
    <property type="evidence" value="ECO:0007669"/>
    <property type="project" value="TreeGrafter"/>
</dbReference>
<accession>A0A1F7XWZ5</accession>
<dbReference type="Gene3D" id="3.10.560.10">
    <property type="entry name" value="Outer membrane lipoprotein wza domain like"/>
    <property type="match status" value="1"/>
</dbReference>
<evidence type="ECO:0000313" key="3">
    <source>
        <dbReference type="EMBL" id="OGM19239.1"/>
    </source>
</evidence>
<protein>
    <recommendedName>
        <fullName evidence="2">Soluble ligand binding domain-containing protein</fullName>
    </recommendedName>
</protein>
<dbReference type="Pfam" id="PF10531">
    <property type="entry name" value="SLBB"/>
    <property type="match status" value="1"/>
</dbReference>
<proteinExistence type="predicted"/>
<dbReference type="AlphaFoldDB" id="A0A1F7XWZ5"/>
<gene>
    <name evidence="3" type="ORF">A2685_01200</name>
</gene>
<keyword evidence="1" id="KW-0812">Transmembrane</keyword>
<dbReference type="PANTHER" id="PTHR21180:SF32">
    <property type="entry name" value="ENDONUCLEASE_EXONUCLEASE_PHOSPHATASE FAMILY DOMAIN-CONTAINING PROTEIN 1"/>
    <property type="match status" value="1"/>
</dbReference>
<dbReference type="Gene3D" id="1.10.150.320">
    <property type="entry name" value="Photosystem II 12 kDa extrinsic protein"/>
    <property type="match status" value="1"/>
</dbReference>
<dbReference type="InterPro" id="IPR051675">
    <property type="entry name" value="Endo/Exo/Phosphatase_dom_1"/>
</dbReference>
<keyword evidence="1" id="KW-0472">Membrane</keyword>
<comment type="caution">
    <text evidence="3">The sequence shown here is derived from an EMBL/GenBank/DDBJ whole genome shotgun (WGS) entry which is preliminary data.</text>
</comment>
<evidence type="ECO:0000259" key="2">
    <source>
        <dbReference type="Pfam" id="PF10531"/>
    </source>
</evidence>
<dbReference type="GO" id="GO:0015627">
    <property type="term" value="C:type II protein secretion system complex"/>
    <property type="evidence" value="ECO:0007669"/>
    <property type="project" value="TreeGrafter"/>
</dbReference>
<dbReference type="PANTHER" id="PTHR21180">
    <property type="entry name" value="ENDONUCLEASE/EXONUCLEASE/PHOSPHATASE FAMILY DOMAIN-CONTAINING PROTEIN 1"/>
    <property type="match status" value="1"/>
</dbReference>